<evidence type="ECO:0008006" key="3">
    <source>
        <dbReference type="Google" id="ProtNLM"/>
    </source>
</evidence>
<accession>A0ABN3FJ56</accession>
<name>A0ABN3FJ56_9ACTN</name>
<comment type="caution">
    <text evidence="1">The sequence shown here is derived from an EMBL/GenBank/DDBJ whole genome shotgun (WGS) entry which is preliminary data.</text>
</comment>
<evidence type="ECO:0000313" key="1">
    <source>
        <dbReference type="EMBL" id="GAA2331233.1"/>
    </source>
</evidence>
<dbReference type="EMBL" id="BAAARV010000006">
    <property type="protein sequence ID" value="GAA2331233.1"/>
    <property type="molecule type" value="Genomic_DNA"/>
</dbReference>
<sequence length="135" mass="13947">MTELTGVVHDGSAFVAVGAAGRSARVLTSDSGAGWAPDRRTVPDDAPPFRAVFALRPPTDPDATQVLGGPPAPPPAIYAVGPAAGQDCATAWRRDEHAWVPEPLGCHGVPTALLRLADGRIAAVSGTTLLLRRRP</sequence>
<protein>
    <recommendedName>
        <fullName evidence="3">Exo-alpha-sialidase</fullName>
    </recommendedName>
</protein>
<dbReference type="Proteomes" id="UP001501444">
    <property type="component" value="Unassembled WGS sequence"/>
</dbReference>
<proteinExistence type="predicted"/>
<gene>
    <name evidence="1" type="ORF">GCM10010170_009620</name>
</gene>
<dbReference type="RefSeq" id="WP_344610984.1">
    <property type="nucleotide sequence ID" value="NZ_BAAARV010000006.1"/>
</dbReference>
<organism evidence="1 2">
    <name type="scientific">Dactylosporangium salmoneum</name>
    <dbReference type="NCBI Taxonomy" id="53361"/>
    <lineage>
        <taxon>Bacteria</taxon>
        <taxon>Bacillati</taxon>
        <taxon>Actinomycetota</taxon>
        <taxon>Actinomycetes</taxon>
        <taxon>Micromonosporales</taxon>
        <taxon>Micromonosporaceae</taxon>
        <taxon>Dactylosporangium</taxon>
    </lineage>
</organism>
<evidence type="ECO:0000313" key="2">
    <source>
        <dbReference type="Proteomes" id="UP001501444"/>
    </source>
</evidence>
<reference evidence="1 2" key="1">
    <citation type="journal article" date="2019" name="Int. J. Syst. Evol. Microbiol.">
        <title>The Global Catalogue of Microorganisms (GCM) 10K type strain sequencing project: providing services to taxonomists for standard genome sequencing and annotation.</title>
        <authorList>
            <consortium name="The Broad Institute Genomics Platform"/>
            <consortium name="The Broad Institute Genome Sequencing Center for Infectious Disease"/>
            <person name="Wu L."/>
            <person name="Ma J."/>
        </authorList>
    </citation>
    <scope>NUCLEOTIDE SEQUENCE [LARGE SCALE GENOMIC DNA]</scope>
    <source>
        <strain evidence="1 2">JCM 3272</strain>
    </source>
</reference>
<keyword evidence="2" id="KW-1185">Reference proteome</keyword>